<feature type="compositionally biased region" description="Basic and acidic residues" evidence="1">
    <location>
        <begin position="577"/>
        <end position="586"/>
    </location>
</feature>
<feature type="compositionally biased region" description="Polar residues" evidence="1">
    <location>
        <begin position="24"/>
        <end position="42"/>
    </location>
</feature>
<organism evidence="2 3">
    <name type="scientific">Puccinia coronata f. sp. avenae</name>
    <dbReference type="NCBI Taxonomy" id="200324"/>
    <lineage>
        <taxon>Eukaryota</taxon>
        <taxon>Fungi</taxon>
        <taxon>Dikarya</taxon>
        <taxon>Basidiomycota</taxon>
        <taxon>Pucciniomycotina</taxon>
        <taxon>Pucciniomycetes</taxon>
        <taxon>Pucciniales</taxon>
        <taxon>Pucciniaceae</taxon>
        <taxon>Puccinia</taxon>
    </lineage>
</organism>
<dbReference type="AlphaFoldDB" id="A0A2N5TJR8"/>
<feature type="compositionally biased region" description="Basic residues" evidence="1">
    <location>
        <begin position="638"/>
        <end position="653"/>
    </location>
</feature>
<feature type="compositionally biased region" description="Polar residues" evidence="1">
    <location>
        <begin position="132"/>
        <end position="143"/>
    </location>
</feature>
<keyword evidence="3" id="KW-1185">Reference proteome</keyword>
<feature type="compositionally biased region" description="Basic and acidic residues" evidence="1">
    <location>
        <begin position="491"/>
        <end position="503"/>
    </location>
</feature>
<evidence type="ECO:0000313" key="2">
    <source>
        <dbReference type="EMBL" id="PLW25721.1"/>
    </source>
</evidence>
<feature type="compositionally biased region" description="Low complexity" evidence="1">
    <location>
        <begin position="715"/>
        <end position="738"/>
    </location>
</feature>
<feature type="region of interest" description="Disordered" evidence="1">
    <location>
        <begin position="1"/>
        <end position="42"/>
    </location>
</feature>
<feature type="compositionally biased region" description="Polar residues" evidence="1">
    <location>
        <begin position="621"/>
        <end position="630"/>
    </location>
</feature>
<feature type="compositionally biased region" description="Polar residues" evidence="1">
    <location>
        <begin position="1"/>
        <end position="11"/>
    </location>
</feature>
<evidence type="ECO:0000313" key="3">
    <source>
        <dbReference type="Proteomes" id="UP000235388"/>
    </source>
</evidence>
<evidence type="ECO:0000256" key="1">
    <source>
        <dbReference type="SAM" id="MobiDB-lite"/>
    </source>
</evidence>
<dbReference type="EMBL" id="PGCJ01000592">
    <property type="protein sequence ID" value="PLW25721.1"/>
    <property type="molecule type" value="Genomic_DNA"/>
</dbReference>
<feature type="compositionally biased region" description="Acidic residues" evidence="1">
    <location>
        <begin position="553"/>
        <end position="562"/>
    </location>
</feature>
<protein>
    <submittedName>
        <fullName evidence="2">Uncharacterized protein</fullName>
    </submittedName>
</protein>
<reference evidence="2 3" key="1">
    <citation type="submission" date="2017-11" db="EMBL/GenBank/DDBJ databases">
        <title>De novo assembly and phasing of dikaryotic genomes from two isolates of Puccinia coronata f. sp. avenae, the causal agent of oat crown rust.</title>
        <authorList>
            <person name="Miller M.E."/>
            <person name="Zhang Y."/>
            <person name="Omidvar V."/>
            <person name="Sperschneider J."/>
            <person name="Schwessinger B."/>
            <person name="Raley C."/>
            <person name="Palmer J.M."/>
            <person name="Garnica D."/>
            <person name="Upadhyaya N."/>
            <person name="Rathjen J."/>
            <person name="Taylor J.M."/>
            <person name="Park R.F."/>
            <person name="Dodds P.N."/>
            <person name="Hirsch C.D."/>
            <person name="Kianian S.F."/>
            <person name="Figueroa M."/>
        </authorList>
    </citation>
    <scope>NUCLEOTIDE SEQUENCE [LARGE SCALE GENOMIC DNA]</scope>
    <source>
        <strain evidence="2">12NC29</strain>
    </source>
</reference>
<feature type="compositionally biased region" description="Polar residues" evidence="1">
    <location>
        <begin position="705"/>
        <end position="714"/>
    </location>
</feature>
<sequence length="831" mass="91521">MQPQGNASFESSDIPPLPFPNAPGGTQQSWLGPSQSLGNNQSCRIFFEESLTAGGNRTGQSHPFGMAPPNSQMSQMVPPHSQMAPNTHMPPNNQMFGVDPRGFQLFYEDPATAARFQMAAQAQLNDWVGRRQPNSLIAGSPNGQGPLPASPANQPSAPAAAPQSGSPSAPPAAKSPAQPGAKSCAQPANERRAIMPPPEPASHRVLHLDYAVYIRSVSNELTRAHSKRPAPASKDWKKSVPKGDIIWKTEMTGWTWRSFKEALIRKLDESRHHEHFGKHLTKLDKDNDLKWKCMVTHHRVYGVKSHAYVTDEDEFEEFAEAVNLSPSSKCTVKIVMEDPGALAKKLQNEKCEAEELALTYGDDDERLSLERSKTRLAANPKADVQSEGRAKIVKKLTALITKTYDTTAESLRIRDPKDPNRSIRLNRGPLWIWARDILLEAPGVDYKHPPETEEFVSEPIKLWTKEERKAATLDARSGSRSPKSSNPEIETSTRSKEAKTPKETKKKTRAAQSPEDEEPKRKYTPARKLPCGRWMAPRLIPRTGASKTPTPETNDDSSDSDPELERLPPVLEFDMDEGTREGPASKKDRHQAGNPEYPVEVSDDELSTTDSEPQRHGPQGKQIQAYTSDSSDVEVPHAKAKLAVHRSPARKAARSPAGGGVHGEFSRLSFDKKRQTSPSPTRKRPISRVSSSLASVPPPKDPLSPHTTTGDASTSFSVPPSAQPSAAPSSPVDSSLASNELPRPPLTKEGRDLTLEGFLARCYFPSNDFIAHGLLALNCIGHWDFFRSSSVKQLMGLPYPFPRPIAQRMMDGARALEYTHVQHGYSYSFEV</sequence>
<proteinExistence type="predicted"/>
<feature type="compositionally biased region" description="Low complexity" evidence="1">
    <location>
        <begin position="150"/>
        <end position="183"/>
    </location>
</feature>
<feature type="compositionally biased region" description="Polar residues" evidence="1">
    <location>
        <begin position="478"/>
        <end position="490"/>
    </location>
</feature>
<name>A0A2N5TJR8_9BASI</name>
<gene>
    <name evidence="2" type="ORF">PCANC_25929</name>
</gene>
<feature type="region of interest" description="Disordered" evidence="1">
    <location>
        <begin position="132"/>
        <end position="187"/>
    </location>
</feature>
<dbReference type="Proteomes" id="UP000235388">
    <property type="component" value="Unassembled WGS sequence"/>
</dbReference>
<comment type="caution">
    <text evidence="2">The sequence shown here is derived from an EMBL/GenBank/DDBJ whole genome shotgun (WGS) entry which is preliminary data.</text>
</comment>
<feature type="region of interest" description="Disordered" evidence="1">
    <location>
        <begin position="468"/>
        <end position="749"/>
    </location>
</feature>
<accession>A0A2N5TJR8</accession>